<evidence type="ECO:0000256" key="1">
    <source>
        <dbReference type="SAM" id="Coils"/>
    </source>
</evidence>
<keyword evidence="1" id="KW-0175">Coiled coil</keyword>
<dbReference type="GeneID" id="30911751"/>
<protein>
    <submittedName>
        <fullName evidence="3">Uncharacterized protein</fullName>
    </submittedName>
</protein>
<organism evidence="3 4">
    <name type="scientific">Plasmodium coatneyi</name>
    <dbReference type="NCBI Taxonomy" id="208452"/>
    <lineage>
        <taxon>Eukaryota</taxon>
        <taxon>Sar</taxon>
        <taxon>Alveolata</taxon>
        <taxon>Apicomplexa</taxon>
        <taxon>Aconoidasida</taxon>
        <taxon>Haemosporida</taxon>
        <taxon>Plasmodiidae</taxon>
        <taxon>Plasmodium</taxon>
    </lineage>
</organism>
<dbReference type="Proteomes" id="UP000092716">
    <property type="component" value="Chromosome 13"/>
</dbReference>
<feature type="compositionally biased region" description="Basic and acidic residues" evidence="2">
    <location>
        <begin position="120"/>
        <end position="131"/>
    </location>
</feature>
<dbReference type="KEGG" id="pcot:PCOAH_00050170"/>
<evidence type="ECO:0000256" key="2">
    <source>
        <dbReference type="SAM" id="MobiDB-lite"/>
    </source>
</evidence>
<evidence type="ECO:0000313" key="3">
    <source>
        <dbReference type="EMBL" id="ANQ10759.1"/>
    </source>
</evidence>
<dbReference type="OrthoDB" id="372280at2759"/>
<feature type="coiled-coil region" evidence="1">
    <location>
        <begin position="224"/>
        <end position="275"/>
    </location>
</feature>
<name>A0A1B1E7L9_9APIC</name>
<dbReference type="VEuPathDB" id="PlasmoDB:PCOAH_00050170"/>
<sequence length="458" mass="52490">MNLFSFPAFNLSLHIFMNALNCCKVHSVPSKLSPSNNILITNLQVNKHFSPEWRIPQVERCLVGFRLHKGIRRKGKCFHYVGIHAIGGESQFGRKLNPVVPSKRRTFSNVRNLQIRGEKDMQNGDGVRTDTDIGSGKNDLHRTDGTKEKLNDDQEKCLITPELIKNIKENENGDDVGTPSSETEKGNFNFLEHFTTEGENSLVSNLKPEESKELIDSDHFKKMMDDLNIKEEEIMKQLTRSEKNVSSLINKNLSLEQIEKNAKNEEAQNEELFDTYMNSNSSKVGNFINFKKIGKKYKDVISHVIAIFLSKGKKFTEMIKLIEEDKSEINMCISLLEEDVLFNNLSKDVLMEIVKKSVLFGHLNEKFSNDAENFEWSKQIERCIMQSVCNHNFKIKLITYSHNSISVTVVSMKSVHIDSDEHDEYDEIEGSIKNALEEYERVNGLDILSSFNILVHFS</sequence>
<gene>
    <name evidence="3" type="ORF">PCOAH_00050170</name>
</gene>
<keyword evidence="4" id="KW-1185">Reference proteome</keyword>
<feature type="compositionally biased region" description="Basic and acidic residues" evidence="2">
    <location>
        <begin position="138"/>
        <end position="149"/>
    </location>
</feature>
<reference evidence="4" key="1">
    <citation type="submission" date="2016-06" db="EMBL/GenBank/DDBJ databases">
        <title>First high quality genome sequence of Plasmodium coatneyi using continuous long reads from single molecule, real-time sequencing.</title>
        <authorList>
            <person name="Chien J.-T."/>
            <person name="Pakala S.B."/>
            <person name="Geraldo J.A."/>
            <person name="Lapp S.A."/>
            <person name="Barnwell J.W."/>
            <person name="Kissinger J.C."/>
            <person name="Galinski M.R."/>
            <person name="Humphrey J.C."/>
        </authorList>
    </citation>
    <scope>NUCLEOTIDE SEQUENCE [LARGE SCALE GENOMIC DNA]</scope>
    <source>
        <strain evidence="4">Hackeri</strain>
    </source>
</reference>
<dbReference type="EMBL" id="CP016251">
    <property type="protein sequence ID" value="ANQ10759.1"/>
    <property type="molecule type" value="Genomic_DNA"/>
</dbReference>
<dbReference type="AlphaFoldDB" id="A0A1B1E7L9"/>
<proteinExistence type="predicted"/>
<evidence type="ECO:0000313" key="4">
    <source>
        <dbReference type="Proteomes" id="UP000092716"/>
    </source>
</evidence>
<feature type="region of interest" description="Disordered" evidence="2">
    <location>
        <begin position="120"/>
        <end position="149"/>
    </location>
</feature>
<dbReference type="RefSeq" id="XP_019917454.1">
    <property type="nucleotide sequence ID" value="XM_020061799.1"/>
</dbReference>
<accession>A0A1B1E7L9</accession>